<evidence type="ECO:0000313" key="3">
    <source>
        <dbReference type="Proteomes" id="UP000289886"/>
    </source>
</evidence>
<feature type="compositionally biased region" description="Low complexity" evidence="1">
    <location>
        <begin position="140"/>
        <end position="161"/>
    </location>
</feature>
<feature type="region of interest" description="Disordered" evidence="1">
    <location>
        <begin position="1"/>
        <end position="37"/>
    </location>
</feature>
<dbReference type="AlphaFoldDB" id="A0A444U8X0"/>
<evidence type="ECO:0000256" key="1">
    <source>
        <dbReference type="SAM" id="MobiDB-lite"/>
    </source>
</evidence>
<organism evidence="2 3">
    <name type="scientific">Acipenser ruthenus</name>
    <name type="common">Sterlet sturgeon</name>
    <dbReference type="NCBI Taxonomy" id="7906"/>
    <lineage>
        <taxon>Eukaryota</taxon>
        <taxon>Metazoa</taxon>
        <taxon>Chordata</taxon>
        <taxon>Craniata</taxon>
        <taxon>Vertebrata</taxon>
        <taxon>Euteleostomi</taxon>
        <taxon>Actinopterygii</taxon>
        <taxon>Chondrostei</taxon>
        <taxon>Acipenseriformes</taxon>
        <taxon>Acipenseridae</taxon>
        <taxon>Acipenser</taxon>
    </lineage>
</organism>
<name>A0A444U8X0_ACIRT</name>
<dbReference type="EMBL" id="SCEB01215044">
    <property type="protein sequence ID" value="RXM31604.1"/>
    <property type="molecule type" value="Genomic_DNA"/>
</dbReference>
<proteinExistence type="predicted"/>
<comment type="caution">
    <text evidence="2">The sequence shown here is derived from an EMBL/GenBank/DDBJ whole genome shotgun (WGS) entry which is preliminary data.</text>
</comment>
<feature type="compositionally biased region" description="Pro residues" evidence="1">
    <location>
        <begin position="1"/>
        <end position="14"/>
    </location>
</feature>
<reference evidence="2 3" key="1">
    <citation type="submission" date="2019-01" db="EMBL/GenBank/DDBJ databases">
        <title>Draft Genome and Complete Hox-Cluster Characterization of the Sterlet Sturgeon (Acipenser ruthenus).</title>
        <authorList>
            <person name="Wei Q."/>
        </authorList>
    </citation>
    <scope>NUCLEOTIDE SEQUENCE [LARGE SCALE GENOMIC DNA]</scope>
    <source>
        <strain evidence="2">WHYD16114868_AA</strain>
        <tissue evidence="2">Blood</tissue>
    </source>
</reference>
<dbReference type="Proteomes" id="UP000289886">
    <property type="component" value="Unassembled WGS sequence"/>
</dbReference>
<feature type="region of interest" description="Disordered" evidence="1">
    <location>
        <begin position="136"/>
        <end position="161"/>
    </location>
</feature>
<gene>
    <name evidence="2" type="ORF">EOD39_16762</name>
</gene>
<evidence type="ECO:0000313" key="2">
    <source>
        <dbReference type="EMBL" id="RXM31604.1"/>
    </source>
</evidence>
<protein>
    <submittedName>
        <fullName evidence="2">Uncharacterized protein</fullName>
    </submittedName>
</protein>
<accession>A0A444U8X0</accession>
<keyword evidence="3" id="KW-1185">Reference proteome</keyword>
<sequence length="161" mass="17858">MGQAPLPVPPPPELPAAEAVQQPRAAQVTQRQSGGGGLTEQQFRQHLIQEQRLMCLEYRRMYHLIARTAARQDRQYSHLLERLDHADQQHQEVVCVALRISAHNNKRTAGAYTEVGTRSAVRSPAKSAVQEVEQLGRITGPPSRGSSWRGHSSSARGRGRV</sequence>